<dbReference type="AlphaFoldDB" id="B0TDS0"/>
<keyword evidence="6" id="KW-1133">Transmembrane helix</keyword>
<dbReference type="InterPro" id="IPR003660">
    <property type="entry name" value="HAMP_dom"/>
</dbReference>
<dbReference type="STRING" id="498761.HM1_0164"/>
<dbReference type="PROSITE" id="PS50885">
    <property type="entry name" value="HAMP"/>
    <property type="match status" value="1"/>
</dbReference>
<dbReference type="SMART" id="SM00283">
    <property type="entry name" value="MA"/>
    <property type="match status" value="1"/>
</dbReference>
<dbReference type="Gene3D" id="3.30.450.20">
    <property type="entry name" value="PAS domain"/>
    <property type="match status" value="2"/>
</dbReference>
<keyword evidence="6" id="KW-0472">Membrane</keyword>
<dbReference type="CDD" id="cd12913">
    <property type="entry name" value="PDC1_MCP_like"/>
    <property type="match status" value="1"/>
</dbReference>
<organism evidence="9 10">
    <name type="scientific">Heliobacterium modesticaldum (strain ATCC 51547 / Ice1)</name>
    <dbReference type="NCBI Taxonomy" id="498761"/>
    <lineage>
        <taxon>Bacteria</taxon>
        <taxon>Bacillati</taxon>
        <taxon>Bacillota</taxon>
        <taxon>Clostridia</taxon>
        <taxon>Eubacteriales</taxon>
        <taxon>Heliobacteriaceae</taxon>
        <taxon>Heliomicrobium</taxon>
    </lineage>
</organism>
<dbReference type="SMART" id="SM00304">
    <property type="entry name" value="HAMP"/>
    <property type="match status" value="1"/>
</dbReference>
<comment type="similarity">
    <text evidence="3">Belongs to the methyl-accepting chemotaxis (MCP) protein family.</text>
</comment>
<dbReference type="eggNOG" id="COG0840">
    <property type="taxonomic scope" value="Bacteria"/>
</dbReference>
<dbReference type="SUPFAM" id="SSF58104">
    <property type="entry name" value="Methyl-accepting chemotaxis protein (MCP) signaling domain"/>
    <property type="match status" value="1"/>
</dbReference>
<name>B0TDS0_HELMI</name>
<dbReference type="CDD" id="cd06225">
    <property type="entry name" value="HAMP"/>
    <property type="match status" value="1"/>
</dbReference>
<evidence type="ECO:0000259" key="8">
    <source>
        <dbReference type="PROSITE" id="PS50885"/>
    </source>
</evidence>
<evidence type="ECO:0000313" key="10">
    <source>
        <dbReference type="Proteomes" id="UP000008550"/>
    </source>
</evidence>
<evidence type="ECO:0000259" key="7">
    <source>
        <dbReference type="PROSITE" id="PS50111"/>
    </source>
</evidence>
<dbReference type="Pfam" id="PF00015">
    <property type="entry name" value="MCPsignal"/>
    <property type="match status" value="1"/>
</dbReference>
<keyword evidence="1" id="KW-0145">Chemotaxis</keyword>
<keyword evidence="10" id="KW-1185">Reference proteome</keyword>
<feature type="compositionally biased region" description="Basic and acidic residues" evidence="5">
    <location>
        <begin position="674"/>
        <end position="685"/>
    </location>
</feature>
<dbReference type="SUPFAM" id="SSF103190">
    <property type="entry name" value="Sensory domain-like"/>
    <property type="match status" value="1"/>
</dbReference>
<dbReference type="Proteomes" id="UP000008550">
    <property type="component" value="Chromosome"/>
</dbReference>
<dbReference type="Gene3D" id="1.10.287.950">
    <property type="entry name" value="Methyl-accepting chemotaxis protein"/>
    <property type="match status" value="1"/>
</dbReference>
<dbReference type="PROSITE" id="PS50111">
    <property type="entry name" value="CHEMOTAXIS_TRANSDUC_2"/>
    <property type="match status" value="1"/>
</dbReference>
<dbReference type="CDD" id="cd11386">
    <property type="entry name" value="MCP_signal"/>
    <property type="match status" value="1"/>
</dbReference>
<reference evidence="9 10" key="1">
    <citation type="journal article" date="2008" name="J. Bacteriol.">
        <title>The genome of Heliobacterium modesticaldum, a phototrophic representative of the Firmicutes containing the simplest photosynthetic apparatus.</title>
        <authorList>
            <person name="Sattley W.M."/>
            <person name="Madigan M.T."/>
            <person name="Swingley W.D."/>
            <person name="Cheung P.C."/>
            <person name="Clocksin K.M."/>
            <person name="Conrad A.L."/>
            <person name="Dejesa L.C."/>
            <person name="Honchak B.M."/>
            <person name="Jung D.O."/>
            <person name="Karbach L.E."/>
            <person name="Kurdoglu A."/>
            <person name="Lahiri S."/>
            <person name="Mastrian S.D."/>
            <person name="Page L.E."/>
            <person name="Taylor H.L."/>
            <person name="Wang Z.T."/>
            <person name="Raymond J."/>
            <person name="Chen M."/>
            <person name="Blankenship R.E."/>
            <person name="Touchman J.W."/>
        </authorList>
    </citation>
    <scope>NUCLEOTIDE SEQUENCE [LARGE SCALE GENOMIC DNA]</scope>
    <source>
        <strain evidence="10">ATCC 51547 / Ice1</strain>
    </source>
</reference>
<evidence type="ECO:0000256" key="3">
    <source>
        <dbReference type="ARBA" id="ARBA00029447"/>
    </source>
</evidence>
<dbReference type="Pfam" id="PF00672">
    <property type="entry name" value="HAMP"/>
    <property type="match status" value="1"/>
</dbReference>
<dbReference type="EMBL" id="CP000930">
    <property type="protein sequence ID" value="ABZ82783.1"/>
    <property type="molecule type" value="Genomic_DNA"/>
</dbReference>
<dbReference type="PANTHER" id="PTHR32089">
    <property type="entry name" value="METHYL-ACCEPTING CHEMOTAXIS PROTEIN MCPB"/>
    <property type="match status" value="1"/>
</dbReference>
<evidence type="ECO:0000313" key="9">
    <source>
        <dbReference type="EMBL" id="ABZ82783.1"/>
    </source>
</evidence>
<sequence>MAMKSIKALLVGFTLLLTVAIFAVQTVVSFLYTKDNVDASALSRMRLQAEMEAARLESQIAITGTMSQTIANDVGALGPQHSEDLLRMTREHLKSLPMSVGAGFWLEPGVYPEKGNYCGPYLYKAGDEIKLTWEYSNAEYDYFQYDWYKNGLTSPGGVVWSEPYVDTVTGVPMLTASHPISLAGKRIGVSTVDIGLKELTDRVRQIRVGQEGRAFIVTRQGFYLAHPDESKNLRTKILDEQDPQMQQFGRQIVEAKEVGLAHLTMNGVAQHALFVPIGNTGMKLVAAIPEAEVAAPAKRLLWTNLSIFLLAVALFALLMVLLIERRVARPLRHLKEQAERVAQGDLSVTEKEVVSQDEFGQLAQSFATMTVNLRGIVSQVLAESKQLDESSAHLAESANQVGEAATQIAEAVGGLAEGAGKQVAEVARFRDHVQVSELHVHEGEAASHALAQDARQSTAAATRCHDTIEKASQHLQGVSQSVDASTAAIRRLNGLSEEIGAITTSITGIAEQTNLLALNAAIEAARAGEHGRGFHIVADEVRKLAEESARAAAQITSLVSKMQQETSGMVDMMNAQVTSIGEQVGLIRQGAAALEQVIGSAMRTEGSVRQMQEAVKMIAASVKAMNASAEVIEGVAGEFSALSQQLAASTQEQAAVAEEMAERSGHLSQSSQALREKAKQFRLDR</sequence>
<feature type="domain" description="Methyl-accepting transducer" evidence="7">
    <location>
        <begin position="397"/>
        <end position="633"/>
    </location>
</feature>
<dbReference type="HOGENOM" id="CLU_000445_107_19_9"/>
<feature type="region of interest" description="Disordered" evidence="5">
    <location>
        <begin position="657"/>
        <end position="685"/>
    </location>
</feature>
<keyword evidence="6" id="KW-0812">Transmembrane</keyword>
<keyword evidence="2 4" id="KW-0807">Transducer</keyword>
<dbReference type="GO" id="GO:0006935">
    <property type="term" value="P:chemotaxis"/>
    <property type="evidence" value="ECO:0007669"/>
    <property type="project" value="UniProtKB-KW"/>
</dbReference>
<dbReference type="Gene3D" id="6.10.340.10">
    <property type="match status" value="1"/>
</dbReference>
<dbReference type="InterPro" id="IPR004089">
    <property type="entry name" value="MCPsignal_dom"/>
</dbReference>
<evidence type="ECO:0000256" key="2">
    <source>
        <dbReference type="ARBA" id="ARBA00023224"/>
    </source>
</evidence>
<dbReference type="CDD" id="cd12912">
    <property type="entry name" value="PDC2_MCP_like"/>
    <property type="match status" value="1"/>
</dbReference>
<feature type="transmembrane region" description="Helical" evidence="6">
    <location>
        <begin position="300"/>
        <end position="323"/>
    </location>
</feature>
<dbReference type="PANTHER" id="PTHR32089:SF114">
    <property type="entry name" value="METHYL-ACCEPTING CHEMOTAXIS PROTEIN MCPB"/>
    <property type="match status" value="1"/>
</dbReference>
<dbReference type="InterPro" id="IPR029151">
    <property type="entry name" value="Sensor-like_sf"/>
</dbReference>
<evidence type="ECO:0000256" key="1">
    <source>
        <dbReference type="ARBA" id="ARBA00022500"/>
    </source>
</evidence>
<dbReference type="GO" id="GO:0007165">
    <property type="term" value="P:signal transduction"/>
    <property type="evidence" value="ECO:0007669"/>
    <property type="project" value="UniProtKB-KW"/>
</dbReference>
<protein>
    <submittedName>
        <fullName evidence="9">Methyl-accepting chemotaxis protein</fullName>
    </submittedName>
</protein>
<proteinExistence type="inferred from homology"/>
<dbReference type="KEGG" id="hmo:HM1_0164"/>
<gene>
    <name evidence="9" type="ORF">HM1_0164</name>
</gene>
<feature type="domain" description="HAMP" evidence="8">
    <location>
        <begin position="325"/>
        <end position="378"/>
    </location>
</feature>
<dbReference type="GO" id="GO:0016020">
    <property type="term" value="C:membrane"/>
    <property type="evidence" value="ECO:0007669"/>
    <property type="project" value="InterPro"/>
</dbReference>
<dbReference type="Pfam" id="PF22673">
    <property type="entry name" value="MCP-like_PDC_1"/>
    <property type="match status" value="1"/>
</dbReference>
<evidence type="ECO:0000256" key="5">
    <source>
        <dbReference type="SAM" id="MobiDB-lite"/>
    </source>
</evidence>
<evidence type="ECO:0000256" key="6">
    <source>
        <dbReference type="SAM" id="Phobius"/>
    </source>
</evidence>
<accession>B0TDS0</accession>
<evidence type="ECO:0000256" key="4">
    <source>
        <dbReference type="PROSITE-ProRule" id="PRU00284"/>
    </source>
</evidence>